<dbReference type="InterPro" id="IPR044068">
    <property type="entry name" value="CB"/>
</dbReference>
<evidence type="ECO:0000313" key="8">
    <source>
        <dbReference type="EMBL" id="MBE9668212.1"/>
    </source>
</evidence>
<dbReference type="CDD" id="cd00397">
    <property type="entry name" value="DNA_BRE_C"/>
    <property type="match status" value="1"/>
</dbReference>
<dbReference type="SUPFAM" id="SSF56349">
    <property type="entry name" value="DNA breaking-rejoining enzymes"/>
    <property type="match status" value="1"/>
</dbReference>
<protein>
    <submittedName>
        <fullName evidence="8">Tyrosine-type recombinase/integrase</fullName>
    </submittedName>
</protein>
<dbReference type="PROSITE" id="PS51898">
    <property type="entry name" value="TYR_RECOMBINASE"/>
    <property type="match status" value="1"/>
</dbReference>
<feature type="domain" description="Core-binding (CB)" evidence="7">
    <location>
        <begin position="1"/>
        <end position="96"/>
    </location>
</feature>
<keyword evidence="9" id="KW-1185">Reference proteome</keyword>
<dbReference type="Gene3D" id="1.10.443.10">
    <property type="entry name" value="Intergrase catalytic core"/>
    <property type="match status" value="1"/>
</dbReference>
<dbReference type="InterPro" id="IPR050090">
    <property type="entry name" value="Tyrosine_recombinase_XerCD"/>
</dbReference>
<evidence type="ECO:0000256" key="4">
    <source>
        <dbReference type="ARBA" id="ARBA00023172"/>
    </source>
</evidence>
<evidence type="ECO:0000256" key="1">
    <source>
        <dbReference type="ARBA" id="ARBA00008857"/>
    </source>
</evidence>
<dbReference type="InterPro" id="IPR013762">
    <property type="entry name" value="Integrase-like_cat_sf"/>
</dbReference>
<dbReference type="PANTHER" id="PTHR30349">
    <property type="entry name" value="PHAGE INTEGRASE-RELATED"/>
    <property type="match status" value="1"/>
</dbReference>
<dbReference type="Gene3D" id="1.10.150.130">
    <property type="match status" value="1"/>
</dbReference>
<reference evidence="8 9" key="1">
    <citation type="submission" date="2020-10" db="EMBL/GenBank/DDBJ databases">
        <title>Mucilaginibacter mali sp. nov., isolated from rhizosphere soil of apple orchard.</title>
        <authorList>
            <person name="Lee J.-S."/>
            <person name="Kim H.S."/>
            <person name="Kim J.-S."/>
        </authorList>
    </citation>
    <scope>NUCLEOTIDE SEQUENCE [LARGE SCALE GENOMIC DNA]</scope>
    <source>
        <strain evidence="8 9">KCTC 23157</strain>
    </source>
</reference>
<keyword evidence="3 5" id="KW-0238">DNA-binding</keyword>
<dbReference type="PANTHER" id="PTHR30349:SF41">
    <property type="entry name" value="INTEGRASE_RECOMBINASE PROTEIN MJ0367-RELATED"/>
    <property type="match status" value="1"/>
</dbReference>
<organism evidence="8 9">
    <name type="scientific">Mucilaginibacter boryungensis</name>
    <dbReference type="NCBI Taxonomy" id="768480"/>
    <lineage>
        <taxon>Bacteria</taxon>
        <taxon>Pseudomonadati</taxon>
        <taxon>Bacteroidota</taxon>
        <taxon>Sphingobacteriia</taxon>
        <taxon>Sphingobacteriales</taxon>
        <taxon>Sphingobacteriaceae</taxon>
        <taxon>Mucilaginibacter</taxon>
    </lineage>
</organism>
<comment type="similarity">
    <text evidence="1">Belongs to the 'phage' integrase family.</text>
</comment>
<evidence type="ECO:0000256" key="2">
    <source>
        <dbReference type="ARBA" id="ARBA00022908"/>
    </source>
</evidence>
<keyword evidence="2" id="KW-0229">DNA integration</keyword>
<dbReference type="Proteomes" id="UP000632774">
    <property type="component" value="Unassembled WGS sequence"/>
</dbReference>
<dbReference type="PROSITE" id="PS51900">
    <property type="entry name" value="CB"/>
    <property type="match status" value="1"/>
</dbReference>
<keyword evidence="4" id="KW-0233">DNA recombination</keyword>
<accession>A0ABR9XLX6</accession>
<comment type="caution">
    <text evidence="8">The sequence shown here is derived from an EMBL/GenBank/DDBJ whole genome shotgun (WGS) entry which is preliminary data.</text>
</comment>
<dbReference type="Pfam" id="PF02899">
    <property type="entry name" value="Phage_int_SAM_1"/>
    <property type="match status" value="1"/>
</dbReference>
<gene>
    <name evidence="8" type="ORF">IRJ18_17715</name>
</gene>
<dbReference type="RefSeq" id="WP_194107628.1">
    <property type="nucleotide sequence ID" value="NZ_JADFFM010000002.1"/>
</dbReference>
<dbReference type="EMBL" id="JADFFM010000002">
    <property type="protein sequence ID" value="MBE9668212.1"/>
    <property type="molecule type" value="Genomic_DNA"/>
</dbReference>
<feature type="domain" description="Tyr recombinase" evidence="6">
    <location>
        <begin position="117"/>
        <end position="301"/>
    </location>
</feature>
<dbReference type="InterPro" id="IPR002104">
    <property type="entry name" value="Integrase_catalytic"/>
</dbReference>
<evidence type="ECO:0000259" key="6">
    <source>
        <dbReference type="PROSITE" id="PS51898"/>
    </source>
</evidence>
<evidence type="ECO:0000313" key="9">
    <source>
        <dbReference type="Proteomes" id="UP000632774"/>
    </source>
</evidence>
<dbReference type="InterPro" id="IPR004107">
    <property type="entry name" value="Integrase_SAM-like_N"/>
</dbReference>
<name>A0ABR9XLX6_9SPHI</name>
<evidence type="ECO:0000256" key="5">
    <source>
        <dbReference type="PROSITE-ProRule" id="PRU01248"/>
    </source>
</evidence>
<dbReference type="InterPro" id="IPR010998">
    <property type="entry name" value="Integrase_recombinase_N"/>
</dbReference>
<evidence type="ECO:0000256" key="3">
    <source>
        <dbReference type="ARBA" id="ARBA00023125"/>
    </source>
</evidence>
<proteinExistence type="inferred from homology"/>
<sequence length="305" mass="35947">MKDIHQLFREFIVECEYARKLRPETTRGYRAVFQLFLKVMPEITDIAALTPDMLNEFFRRIETRPRKVGKQIRSGVKKSTIKTQWSKLNVFFEWLCKRNYMIESPLKHIKAPRPNYDDFRRLEDSQINKIYSSVVRCSASPLIIRRDTLMVSLLLFCGIRKGEFISLQVKDIDLIKNEITIRAETSKSKKTRVLTMHPTLILHLKDYLKERKSLKTELLIVSSKKDEGLTRHGLKHWVKSLIVRSGVRFHLHQFRHTFACKLCEANVNVFKVQKLMGHTEIAMTMRYARSMRTEDMTEDIGKISI</sequence>
<evidence type="ECO:0000259" key="7">
    <source>
        <dbReference type="PROSITE" id="PS51900"/>
    </source>
</evidence>
<dbReference type="InterPro" id="IPR011010">
    <property type="entry name" value="DNA_brk_join_enz"/>
</dbReference>
<dbReference type="Pfam" id="PF00589">
    <property type="entry name" value="Phage_integrase"/>
    <property type="match status" value="1"/>
</dbReference>